<proteinExistence type="predicted"/>
<evidence type="ECO:0000313" key="2">
    <source>
        <dbReference type="Proteomes" id="UP001549119"/>
    </source>
</evidence>
<comment type="caution">
    <text evidence="1">The sequence shown here is derived from an EMBL/GenBank/DDBJ whole genome shotgun (WGS) entry which is preliminary data.</text>
</comment>
<dbReference type="EMBL" id="JBEPNW010000002">
    <property type="protein sequence ID" value="MET3868314.1"/>
    <property type="molecule type" value="Genomic_DNA"/>
</dbReference>
<dbReference type="NCBIfam" id="TIGR03655">
    <property type="entry name" value="anti_R_Lar"/>
    <property type="match status" value="1"/>
</dbReference>
<keyword evidence="2" id="KW-1185">Reference proteome</keyword>
<sequence>MDRMIKEKRPCPFCGSTKLEVSERYGAPGCYLTVNCLNLTCEAIGPRGEDDAAAVAAWNRAIR</sequence>
<reference evidence="1 2" key="1">
    <citation type="submission" date="2024-06" db="EMBL/GenBank/DDBJ databases">
        <title>Genomics of switchgrass bacterial isolates.</title>
        <authorList>
            <person name="Shade A."/>
        </authorList>
    </citation>
    <scope>NUCLEOTIDE SEQUENCE [LARGE SCALE GENOMIC DNA]</scope>
    <source>
        <strain evidence="1 2">PvP084</strain>
    </source>
</reference>
<accession>A0ABV2NP54</accession>
<name>A0ABV2NP54_9HYPH</name>
<gene>
    <name evidence="1" type="ORF">ABIC20_005623</name>
</gene>
<evidence type="ECO:0000313" key="1">
    <source>
        <dbReference type="EMBL" id="MET3868314.1"/>
    </source>
</evidence>
<protein>
    <submittedName>
        <fullName evidence="1">Lar family restriction alleviation protein</fullName>
    </submittedName>
</protein>
<dbReference type="Proteomes" id="UP001549119">
    <property type="component" value="Unassembled WGS sequence"/>
</dbReference>
<dbReference type="InterPro" id="IPR019908">
    <property type="entry name" value="Toxin_RalR"/>
</dbReference>
<dbReference type="Pfam" id="PF14354">
    <property type="entry name" value="Lar_restr_allev"/>
    <property type="match status" value="1"/>
</dbReference>
<dbReference type="RefSeq" id="WP_209650464.1">
    <property type="nucleotide sequence ID" value="NZ_JBEPNV010000001.1"/>
</dbReference>
<organism evidence="1 2">
    <name type="scientific">Methylobacterium radiotolerans</name>
    <dbReference type="NCBI Taxonomy" id="31998"/>
    <lineage>
        <taxon>Bacteria</taxon>
        <taxon>Pseudomonadati</taxon>
        <taxon>Pseudomonadota</taxon>
        <taxon>Alphaproteobacteria</taxon>
        <taxon>Hyphomicrobiales</taxon>
        <taxon>Methylobacteriaceae</taxon>
        <taxon>Methylobacterium</taxon>
    </lineage>
</organism>